<evidence type="ECO:0000313" key="1">
    <source>
        <dbReference type="EMBL" id="EDL96955.1"/>
    </source>
</evidence>
<proteinExistence type="predicted"/>
<reference evidence="2" key="1">
    <citation type="submission" date="2005-09" db="EMBL/GenBank/DDBJ databases">
        <authorList>
            <person name="Mural R.J."/>
            <person name="Li P.W."/>
            <person name="Adams M.D."/>
            <person name="Amanatides P.G."/>
            <person name="Baden-Tillson H."/>
            <person name="Barnstead M."/>
            <person name="Chin S.H."/>
            <person name="Dew I."/>
            <person name="Evans C.A."/>
            <person name="Ferriera S."/>
            <person name="Flanigan M."/>
            <person name="Fosler C."/>
            <person name="Glodek A."/>
            <person name="Gu Z."/>
            <person name="Holt R.A."/>
            <person name="Jennings D."/>
            <person name="Kraft C.L."/>
            <person name="Lu F."/>
            <person name="Nguyen T."/>
            <person name="Nusskern D.R."/>
            <person name="Pfannkoch C.M."/>
            <person name="Sitter C."/>
            <person name="Sutton G.G."/>
            <person name="Venter J.C."/>
            <person name="Wang Z."/>
            <person name="Woodage T."/>
            <person name="Zheng X.H."/>
            <person name="Zhong F."/>
        </authorList>
    </citation>
    <scope>NUCLEOTIDE SEQUENCE [LARGE SCALE GENOMIC DNA]</scope>
    <source>
        <strain>BN</strain>
        <strain evidence="2">Sprague-Dawley</strain>
    </source>
</reference>
<name>A6JJT9_RAT</name>
<dbReference type="EMBL" id="CH473988">
    <property type="protein sequence ID" value="EDL96955.1"/>
    <property type="molecule type" value="Genomic_DNA"/>
</dbReference>
<evidence type="ECO:0000313" key="2">
    <source>
        <dbReference type="Proteomes" id="UP000234681"/>
    </source>
</evidence>
<accession>A6JJT9</accession>
<protein>
    <submittedName>
        <fullName evidence="1">RCG60550</fullName>
    </submittedName>
</protein>
<dbReference type="AlphaFoldDB" id="A6JJT9"/>
<gene>
    <name evidence="1" type="ORF">rCG_60550</name>
</gene>
<dbReference type="Proteomes" id="UP000234681">
    <property type="component" value="Chromosome 20"/>
</dbReference>
<sequence>MYFGPFPVSAQIVNLPRVGITPCTVPNLYTLSQSWCSINTSR</sequence>
<organism evidence="1 2">
    <name type="scientific">Rattus norvegicus</name>
    <name type="common">Rat</name>
    <dbReference type="NCBI Taxonomy" id="10116"/>
    <lineage>
        <taxon>Eukaryota</taxon>
        <taxon>Metazoa</taxon>
        <taxon>Chordata</taxon>
        <taxon>Craniata</taxon>
        <taxon>Vertebrata</taxon>
        <taxon>Euteleostomi</taxon>
        <taxon>Mammalia</taxon>
        <taxon>Eutheria</taxon>
        <taxon>Euarchontoglires</taxon>
        <taxon>Glires</taxon>
        <taxon>Rodentia</taxon>
        <taxon>Myomorpha</taxon>
        <taxon>Muroidea</taxon>
        <taxon>Muridae</taxon>
        <taxon>Murinae</taxon>
        <taxon>Rattus</taxon>
    </lineage>
</organism>